<dbReference type="SMART" id="SM00822">
    <property type="entry name" value="PKS_KR"/>
    <property type="match status" value="1"/>
</dbReference>
<dbReference type="InterPro" id="IPR014043">
    <property type="entry name" value="Acyl_transferase_dom"/>
</dbReference>
<dbReference type="InterPro" id="IPR049552">
    <property type="entry name" value="PKS_DH_N"/>
</dbReference>
<keyword evidence="1" id="KW-0596">Phosphopantetheine</keyword>
<dbReference type="Gene3D" id="3.40.47.10">
    <property type="match status" value="1"/>
</dbReference>
<comment type="caution">
    <text evidence="10">The sequence shown here is derived from an EMBL/GenBank/DDBJ whole genome shotgun (WGS) entry which is preliminary data.</text>
</comment>
<evidence type="ECO:0000256" key="7">
    <source>
        <dbReference type="SAM" id="MobiDB-lite"/>
    </source>
</evidence>
<feature type="active site" description="Proton donor; for dehydratase activity" evidence="6">
    <location>
        <position position="1242"/>
    </location>
</feature>
<dbReference type="InterPro" id="IPR057326">
    <property type="entry name" value="KR_dom"/>
</dbReference>
<evidence type="ECO:0000256" key="6">
    <source>
        <dbReference type="PROSITE-ProRule" id="PRU01363"/>
    </source>
</evidence>
<dbReference type="PROSITE" id="PS52019">
    <property type="entry name" value="PKS_MFAS_DH"/>
    <property type="match status" value="1"/>
</dbReference>
<dbReference type="Pfam" id="PF02801">
    <property type="entry name" value="Ketoacyl-synt_C"/>
    <property type="match status" value="1"/>
</dbReference>
<dbReference type="CDD" id="cd00833">
    <property type="entry name" value="PKS"/>
    <property type="match status" value="1"/>
</dbReference>
<dbReference type="CDD" id="cd05274">
    <property type="entry name" value="KR_FAS_SDR_x"/>
    <property type="match status" value="1"/>
</dbReference>
<dbReference type="InterPro" id="IPR036291">
    <property type="entry name" value="NAD(P)-bd_dom_sf"/>
</dbReference>
<keyword evidence="2" id="KW-0597">Phosphoprotein</keyword>
<dbReference type="InterPro" id="IPR016035">
    <property type="entry name" value="Acyl_Trfase/lysoPLipase"/>
</dbReference>
<protein>
    <recommendedName>
        <fullName evidence="12">Carrier domain-containing protein</fullName>
    </recommendedName>
</protein>
<dbReference type="Proteomes" id="UP000286045">
    <property type="component" value="Unassembled WGS sequence"/>
</dbReference>
<dbReference type="SMART" id="SM00826">
    <property type="entry name" value="PKS_DH"/>
    <property type="match status" value="1"/>
</dbReference>
<dbReference type="STRING" id="363999.A0A439D390"/>
<dbReference type="InterPro" id="IPR018201">
    <property type="entry name" value="Ketoacyl_synth_AS"/>
</dbReference>
<dbReference type="PROSITE" id="PS00606">
    <property type="entry name" value="KS3_1"/>
    <property type="match status" value="1"/>
</dbReference>
<dbReference type="Gene3D" id="3.90.180.10">
    <property type="entry name" value="Medium-chain alcohol dehydrogenases, catalytic domain"/>
    <property type="match status" value="1"/>
</dbReference>
<evidence type="ECO:0000256" key="5">
    <source>
        <dbReference type="ARBA" id="ARBA00023268"/>
    </source>
</evidence>
<keyword evidence="4" id="KW-0560">Oxidoreductase</keyword>
<accession>A0A439D390</accession>
<dbReference type="InterPro" id="IPR049900">
    <property type="entry name" value="PKS_mFAS_DH"/>
</dbReference>
<dbReference type="InterPro" id="IPR049551">
    <property type="entry name" value="PKS_DH_C"/>
</dbReference>
<evidence type="ECO:0008006" key="12">
    <source>
        <dbReference type="Google" id="ProtNLM"/>
    </source>
</evidence>
<dbReference type="InterPro" id="IPR032821">
    <property type="entry name" value="PKS_assoc"/>
</dbReference>
<keyword evidence="3" id="KW-0808">Transferase</keyword>
<gene>
    <name evidence="10" type="ORF">EKO27_g6377</name>
</gene>
<organism evidence="10 11">
    <name type="scientific">Xylaria grammica</name>
    <dbReference type="NCBI Taxonomy" id="363999"/>
    <lineage>
        <taxon>Eukaryota</taxon>
        <taxon>Fungi</taxon>
        <taxon>Dikarya</taxon>
        <taxon>Ascomycota</taxon>
        <taxon>Pezizomycotina</taxon>
        <taxon>Sordariomycetes</taxon>
        <taxon>Xylariomycetidae</taxon>
        <taxon>Xylariales</taxon>
        <taxon>Xylariaceae</taxon>
        <taxon>Xylaria</taxon>
    </lineage>
</organism>
<dbReference type="InterPro" id="IPR013968">
    <property type="entry name" value="PKS_KR"/>
</dbReference>
<dbReference type="InterPro" id="IPR020807">
    <property type="entry name" value="PKS_DH"/>
</dbReference>
<dbReference type="GO" id="GO:0004312">
    <property type="term" value="F:fatty acid synthase activity"/>
    <property type="evidence" value="ECO:0007669"/>
    <property type="project" value="TreeGrafter"/>
</dbReference>
<dbReference type="SUPFAM" id="SSF51735">
    <property type="entry name" value="NAD(P)-binding Rossmann-fold domains"/>
    <property type="match status" value="1"/>
</dbReference>
<dbReference type="GO" id="GO:0004315">
    <property type="term" value="F:3-oxoacyl-[acyl-carrier-protein] synthase activity"/>
    <property type="evidence" value="ECO:0007669"/>
    <property type="project" value="InterPro"/>
</dbReference>
<dbReference type="SUPFAM" id="SSF47336">
    <property type="entry name" value="ACP-like"/>
    <property type="match status" value="1"/>
</dbReference>
<dbReference type="GO" id="GO:0016491">
    <property type="term" value="F:oxidoreductase activity"/>
    <property type="evidence" value="ECO:0007669"/>
    <property type="project" value="UniProtKB-KW"/>
</dbReference>
<dbReference type="PANTHER" id="PTHR43775:SF50">
    <property type="entry name" value="HIGHLY REDUCING POLYKETIDE SYNTHASE SRDA"/>
    <property type="match status" value="1"/>
</dbReference>
<dbReference type="SMART" id="SM00827">
    <property type="entry name" value="PKS_AT"/>
    <property type="match status" value="1"/>
</dbReference>
<dbReference type="Pfam" id="PF00109">
    <property type="entry name" value="ketoacyl-synt"/>
    <property type="match status" value="1"/>
</dbReference>
<dbReference type="Pfam" id="PF14765">
    <property type="entry name" value="PS-DH"/>
    <property type="match status" value="1"/>
</dbReference>
<feature type="active site" description="Proton acceptor; for dehydratase activity" evidence="6">
    <location>
        <position position="1047"/>
    </location>
</feature>
<evidence type="ECO:0000313" key="10">
    <source>
        <dbReference type="EMBL" id="RWA08741.1"/>
    </source>
</evidence>
<evidence type="ECO:0000259" key="8">
    <source>
        <dbReference type="PROSITE" id="PS52004"/>
    </source>
</evidence>
<dbReference type="InterPro" id="IPR014030">
    <property type="entry name" value="Ketoacyl_synth_N"/>
</dbReference>
<evidence type="ECO:0000259" key="9">
    <source>
        <dbReference type="PROSITE" id="PS52019"/>
    </source>
</evidence>
<feature type="region of interest" description="Disordered" evidence="7">
    <location>
        <begin position="1322"/>
        <end position="1350"/>
    </location>
</feature>
<keyword evidence="11" id="KW-1185">Reference proteome</keyword>
<dbReference type="InterPro" id="IPR016036">
    <property type="entry name" value="Malonyl_transacylase_ACP-bd"/>
</dbReference>
<dbReference type="GO" id="GO:0044550">
    <property type="term" value="P:secondary metabolite biosynthetic process"/>
    <property type="evidence" value="ECO:0007669"/>
    <property type="project" value="TreeGrafter"/>
</dbReference>
<proteinExistence type="predicted"/>
<dbReference type="SUPFAM" id="SSF53901">
    <property type="entry name" value="Thiolase-like"/>
    <property type="match status" value="1"/>
</dbReference>
<dbReference type="Gene3D" id="3.10.129.110">
    <property type="entry name" value="Polyketide synthase dehydratase"/>
    <property type="match status" value="1"/>
</dbReference>
<evidence type="ECO:0000256" key="1">
    <source>
        <dbReference type="ARBA" id="ARBA00022450"/>
    </source>
</evidence>
<dbReference type="Pfam" id="PF00698">
    <property type="entry name" value="Acyl_transf_1"/>
    <property type="match status" value="1"/>
</dbReference>
<dbReference type="Pfam" id="PF16197">
    <property type="entry name" value="KAsynt_C_assoc"/>
    <property type="match status" value="1"/>
</dbReference>
<feature type="compositionally biased region" description="Polar residues" evidence="7">
    <location>
        <begin position="1322"/>
        <end position="1334"/>
    </location>
</feature>
<dbReference type="PROSITE" id="PS52004">
    <property type="entry name" value="KS3_2"/>
    <property type="match status" value="1"/>
</dbReference>
<dbReference type="InterPro" id="IPR050091">
    <property type="entry name" value="PKS_NRPS_Biosynth_Enz"/>
</dbReference>
<evidence type="ECO:0000256" key="2">
    <source>
        <dbReference type="ARBA" id="ARBA00022553"/>
    </source>
</evidence>
<dbReference type="SUPFAM" id="SSF52151">
    <property type="entry name" value="FabD/lysophospholipase-like"/>
    <property type="match status" value="1"/>
</dbReference>
<dbReference type="Pfam" id="PF08659">
    <property type="entry name" value="KR"/>
    <property type="match status" value="1"/>
</dbReference>
<dbReference type="PANTHER" id="PTHR43775">
    <property type="entry name" value="FATTY ACID SYNTHASE"/>
    <property type="match status" value="1"/>
</dbReference>
<dbReference type="InterPro" id="IPR016039">
    <property type="entry name" value="Thiolase-like"/>
</dbReference>
<dbReference type="GO" id="GO:0006633">
    <property type="term" value="P:fatty acid biosynthetic process"/>
    <property type="evidence" value="ECO:0007669"/>
    <property type="project" value="InterPro"/>
</dbReference>
<dbReference type="InterPro" id="IPR036736">
    <property type="entry name" value="ACP-like_sf"/>
</dbReference>
<feature type="domain" description="Ketosynthase family 3 (KS3)" evidence="8">
    <location>
        <begin position="44"/>
        <end position="467"/>
    </location>
</feature>
<evidence type="ECO:0000256" key="4">
    <source>
        <dbReference type="ARBA" id="ARBA00023002"/>
    </source>
</evidence>
<dbReference type="EMBL" id="RYZI01000186">
    <property type="protein sequence ID" value="RWA08741.1"/>
    <property type="molecule type" value="Genomic_DNA"/>
</dbReference>
<dbReference type="InterPro" id="IPR001227">
    <property type="entry name" value="Ac_transferase_dom_sf"/>
</dbReference>
<dbReference type="SMART" id="SM00825">
    <property type="entry name" value="PKS_KS"/>
    <property type="match status" value="1"/>
</dbReference>
<evidence type="ECO:0000256" key="3">
    <source>
        <dbReference type="ARBA" id="ARBA00022679"/>
    </source>
</evidence>
<dbReference type="InterPro" id="IPR014031">
    <property type="entry name" value="Ketoacyl_synth_C"/>
</dbReference>
<reference evidence="10 11" key="1">
    <citation type="submission" date="2018-12" db="EMBL/GenBank/DDBJ databases">
        <title>Draft genome sequence of Xylaria grammica IHI A82.</title>
        <authorList>
            <person name="Buettner E."/>
            <person name="Kellner H."/>
        </authorList>
    </citation>
    <scope>NUCLEOTIDE SEQUENCE [LARGE SCALE GENOMIC DNA]</scope>
    <source>
        <strain evidence="10 11">IHI A82</strain>
    </source>
</reference>
<keyword evidence="5" id="KW-0511">Multifunctional enzyme</keyword>
<feature type="region of interest" description="C-terminal hotdog fold" evidence="6">
    <location>
        <begin position="1174"/>
        <end position="1327"/>
    </location>
</feature>
<dbReference type="Gene3D" id="3.40.366.10">
    <property type="entry name" value="Malonyl-Coenzyme A Acyl Carrier Protein, domain 2"/>
    <property type="match status" value="1"/>
</dbReference>
<dbReference type="InterPro" id="IPR042104">
    <property type="entry name" value="PKS_dehydratase_sf"/>
</dbReference>
<dbReference type="InterPro" id="IPR020841">
    <property type="entry name" value="PKS_Beta-ketoAc_synthase_dom"/>
</dbReference>
<dbReference type="SUPFAM" id="SSF55048">
    <property type="entry name" value="Probable ACP-binding domain of malonyl-CoA ACP transacylase"/>
    <property type="match status" value="1"/>
</dbReference>
<sequence>MSDSGSVIAESFGTVSSDSSVVVLNGIKQGHSTPIDGNRGVLKNDPPCIVGMACRLPGEICSPSDLWQFIISQKSAQVLVPPERYNIGGFYHPEGANRSGATNVPGGYFINEDIRLFDNSFFGINNLEATYMDPQQRKLLEVVFECLQSSGTTMEDVSGSTTGVYVANFSVDYQPGQTRDPDYLHRYTATGSGATVMSNRISHVFNLQGPSFTIDTACSSSVYALHQALNAIEMGDCDSAIVASANLIMSPELHIGAAKSGVLSPTGTCHTFDVSADGYGRAEGVNAIYVKRLSSALRDGNPIRAIIRGSAVNASGRTPGITLPSAEMQEIVMRKAYRQAGLDFDGTDYVECHGTGTPVGDPIEVEAVGACFSPRQGLPLLIGSVKTNVGHSEGASGLTSILKVVMAFENGQIPPSYGVVELSPKLNLKKYNLKVATKVEEWPRVVRRASINSFGYGGANGHVILESIDSYLGQKALPSPRLNGTCLNGTLKNSSHVIKDVKNCIRTNGNLKISTSSRVQEYHRRVVLPVTASSRGSLKTTVGRISNVVSGSKSVEKLENLSHTLSRGRDHLQYRTYLLATHDARNGEFTAMVGETVPGRTAKPLPLAFVFTGQGAQYAQMARELLSQNQHFSDTIRCLDSVLLALPAPYTPSWTLEQTILEGADKNQINQVTHSQPACTAIQIATVDLLRSYGIRPISVVGHSSGEIAAAYAAGLITSSQAIQSAYFRGYAVGKLCSKGSMMAAGVSAQLAKVLIEENALQSEVRVACVNSPESVTLSGSFSAIEHLQSKLQSDKKFARKLETGGRAYHSYMMKEIGELYEDLLTPVFLGNREKAKPCMASDHDPCGTPNVKMYSSVGYDPQDLSIISHENMSAAYWRHNLERPVQFDAALSRLAVDHKEIHLIEIGPHSALKGPIQQIRKAIGFNETSLPYSPTLVRKEDAEIRIKMLAGTLFTHGHALKWDLVNGLSDIGQESKELKILHDLPPYPWDYSGGLLWNEPRASDEMRNRKYLRHELLGTAALTGNGIEFTWRNILKLSEIPWLQDHKLEEQVVFPGAGYIAMAVEAISQITGVKKQAGGEDNHGFELRNVNITSALNVLGENDSAAKDLELHTTMYPRKISGASRSVDWHDFSISSLFWTSDRAAVHCTGSIRVTNGRKSIDDTCVSVGNAEGFDLWSSTSRWYTKWHQEGLCFGPQFQSLTSLRTDSVRERREAIATARITPDLSGGTYEYYPVHPITIDAGLQAACLSSTAGHVAALKTWLPVFIAECHLQPSTGEAEGEIHVKSEEMGFSSRRIDGTIRDAAGALVFDFRDSRISLYNGKSSMPDAQQNSEVEETGREDADPTESNPLEVYLQRQPTLRVQWKPDLLRIGQEAIAQLREYVTNFVEEQHLDLRDDESMLVIGALLELAGHKNPHMRVFLRSVTFTAFDLSELFYAHDPFNRAIWDRLMVETLDLYRAGEIKELPAKVFDITQAAQAYRYFGNKDRVGKVVISMENPEARVPSSPPTFLSRFDSEKTYLLIGCLGGLGRSLSRWMISRGARHFVFLGRSGADKPSARELVTRLEQAKATVTVVCGDVVNLKDVQTAVGACISKGKQIGGVVQAAMGLQEALWTRMPNEAWHTAISPKWSGTWNLHNAIEGHELDFFLLTSSVSGTVGTATESNYCSANGFLDAFAQWRRCRGQPCVSVGLGMISEVGYLHENPEIEALLLRKGIQPLNEDEFLQVVDLALASEEGQRSPRNAHMLTGLEPAAVRKLAAQGFDVTSHGVLMEARASLLLASLQAEKEAKERESTQSQGMHTATSAQAAAPWFKDVPAALVTGLAPESTAATMEEAILRLMKRRFSNLILLPIDQVDERKPLPHFGVDSMIASEFRSWFWAIFRVDVPFLDLMSLQKSLHVLAGFIEAKILQHNTGK</sequence>
<name>A0A439D390_9PEZI</name>
<feature type="region of interest" description="N-terminal hotdog fold" evidence="6">
    <location>
        <begin position="1015"/>
        <end position="1160"/>
    </location>
</feature>
<evidence type="ECO:0000313" key="11">
    <source>
        <dbReference type="Proteomes" id="UP000286045"/>
    </source>
</evidence>
<feature type="domain" description="PKS/mFAS DH" evidence="9">
    <location>
        <begin position="1015"/>
        <end position="1327"/>
    </location>
</feature>
<dbReference type="Pfam" id="PF21089">
    <property type="entry name" value="PKS_DH_N"/>
    <property type="match status" value="1"/>
</dbReference>
<dbReference type="Gene3D" id="3.40.50.720">
    <property type="entry name" value="NAD(P)-binding Rossmann-like Domain"/>
    <property type="match status" value="2"/>
</dbReference>